<evidence type="ECO:0000256" key="40">
    <source>
        <dbReference type="ARBA" id="ARBA00023184"/>
    </source>
</evidence>
<keyword evidence="45" id="KW-0407">Ion channel</keyword>
<keyword evidence="10" id="KW-1168">Fusion of virus membrane with host membrane</keyword>
<dbReference type="GO" id="GO:0019028">
    <property type="term" value="C:viral capsid"/>
    <property type="evidence" value="ECO:0007669"/>
    <property type="project" value="UniProtKB-KW"/>
</dbReference>
<feature type="transmembrane region" description="Helical" evidence="49">
    <location>
        <begin position="180"/>
        <end position="203"/>
    </location>
</feature>
<feature type="transmembrane region" description="Helical" evidence="49">
    <location>
        <begin position="748"/>
        <end position="778"/>
    </location>
</feature>
<keyword evidence="22" id="KW-0547">Nucleotide-binding</keyword>
<dbReference type="GO" id="GO:0003724">
    <property type="term" value="F:RNA helicase activity"/>
    <property type="evidence" value="ECO:0007669"/>
    <property type="project" value="UniProtKB-EC"/>
</dbReference>
<keyword evidence="26" id="KW-0788">Thiol protease</keyword>
<feature type="region of interest" description="Disordered" evidence="48">
    <location>
        <begin position="1940"/>
        <end position="1972"/>
    </location>
</feature>
<dbReference type="GO" id="GO:0015267">
    <property type="term" value="F:channel activity"/>
    <property type="evidence" value="ECO:0007669"/>
    <property type="project" value="UniProtKB-KW"/>
</dbReference>
<dbReference type="GO" id="GO:0039694">
    <property type="term" value="P:viral RNA genome replication"/>
    <property type="evidence" value="ECO:0007669"/>
    <property type="project" value="InterPro"/>
</dbReference>
<dbReference type="Gene3D" id="3.30.70.270">
    <property type="match status" value="2"/>
</dbReference>
<evidence type="ECO:0000256" key="5">
    <source>
        <dbReference type="ARBA" id="ARBA00004291"/>
    </source>
</evidence>
<keyword evidence="11" id="KW-1170">Fusion of virus membrane with host endosomal membrane</keyword>
<dbReference type="Pfam" id="PF08300">
    <property type="entry name" value="HCV_NS5a_1a"/>
    <property type="match status" value="1"/>
</dbReference>
<evidence type="ECO:0000256" key="29">
    <source>
        <dbReference type="ARBA" id="ARBA00022840"/>
    </source>
</evidence>
<feature type="region of interest" description="Disordered" evidence="48">
    <location>
        <begin position="2531"/>
        <end position="2551"/>
    </location>
</feature>
<evidence type="ECO:0000256" key="22">
    <source>
        <dbReference type="ARBA" id="ARBA00022741"/>
    </source>
</evidence>
<dbReference type="GO" id="GO:0042025">
    <property type="term" value="C:host cell nucleus"/>
    <property type="evidence" value="ECO:0007669"/>
    <property type="project" value="UniProtKB-SubCell"/>
</dbReference>
<evidence type="ECO:0000313" key="55">
    <source>
        <dbReference type="Proteomes" id="UP000107074"/>
    </source>
</evidence>
<keyword evidence="31" id="KW-1043">Host membrane</keyword>
<keyword evidence="12" id="KW-0167">Capsid protein</keyword>
<evidence type="ECO:0000256" key="25">
    <source>
        <dbReference type="ARBA" id="ARBA00022806"/>
    </source>
</evidence>
<evidence type="ECO:0000256" key="6">
    <source>
        <dbReference type="ARBA" id="ARBA00020107"/>
    </source>
</evidence>
<keyword evidence="19 49" id="KW-0812">Transmembrane</keyword>
<keyword evidence="21" id="KW-0479">Metal-binding</keyword>
<dbReference type="Gene3D" id="3.40.50.300">
    <property type="entry name" value="P-loop containing nucleotide triphosphate hydrolases"/>
    <property type="match status" value="2"/>
</dbReference>
<dbReference type="GO" id="GO:0044167">
    <property type="term" value="C:host cell endoplasmic reticulum membrane"/>
    <property type="evidence" value="ECO:0007669"/>
    <property type="project" value="UniProtKB-SubCell"/>
</dbReference>
<keyword evidence="15" id="KW-1162">Viral penetration into host cytoplasm</keyword>
<keyword evidence="13" id="KW-1048">Host nucleus</keyword>
<dbReference type="GO" id="GO:0019087">
    <property type="term" value="P:symbiont-mediated transformation of host cell"/>
    <property type="evidence" value="ECO:0007669"/>
    <property type="project" value="InterPro"/>
</dbReference>
<dbReference type="InterPro" id="IPR013192">
    <property type="entry name" value="HCV_NS5A_1a"/>
</dbReference>
<keyword evidence="9" id="KW-0696">RNA-directed RNA polymerase</keyword>
<dbReference type="Gene3D" id="2.20.25.210">
    <property type="entry name" value="Hepatitis C NS5A, domain 1B"/>
    <property type="match status" value="1"/>
</dbReference>
<keyword evidence="38 49" id="KW-0472">Membrane</keyword>
<feature type="transmembrane region" description="Helical" evidence="49">
    <location>
        <begin position="2163"/>
        <end position="2186"/>
    </location>
</feature>
<keyword evidence="16" id="KW-1090">Inhibition of host innate immune response by virus</keyword>
<dbReference type="PROSITE" id="PS51822">
    <property type="entry name" value="HV_PV_NS3_PRO"/>
    <property type="match status" value="1"/>
</dbReference>
<dbReference type="GO" id="GO:0006508">
    <property type="term" value="P:proteolysis"/>
    <property type="evidence" value="ECO:0007669"/>
    <property type="project" value="UniProtKB-KW"/>
</dbReference>
<evidence type="ECO:0000256" key="18">
    <source>
        <dbReference type="ARBA" id="ARBA00022679"/>
    </source>
</evidence>
<dbReference type="GO" id="GO:0003968">
    <property type="term" value="F:RNA-directed RNA polymerase activity"/>
    <property type="evidence" value="ECO:0007669"/>
    <property type="project" value="UniProtKB-KW"/>
</dbReference>
<keyword evidence="27" id="KW-0720">Serine protease</keyword>
<keyword evidence="42" id="KW-0922">Interferon antiviral system evasion</keyword>
<keyword evidence="24" id="KW-1161">Viral attachment to host cell</keyword>
<comment type="catalytic activity">
    <reaction evidence="47">
        <text>ATP + H2O = ADP + phosphate + H(+)</text>
        <dbReference type="Rhea" id="RHEA:13065"/>
        <dbReference type="ChEBI" id="CHEBI:15377"/>
        <dbReference type="ChEBI" id="CHEBI:15378"/>
        <dbReference type="ChEBI" id="CHEBI:30616"/>
        <dbReference type="ChEBI" id="CHEBI:43474"/>
        <dbReference type="ChEBI" id="CHEBI:456216"/>
        <dbReference type="EC" id="3.6.4.13"/>
    </reaction>
</comment>
<dbReference type="InterPro" id="IPR011492">
    <property type="entry name" value="Flavi_DEAD"/>
</dbReference>
<dbReference type="Pfam" id="PF02907">
    <property type="entry name" value="Peptidase_S29"/>
    <property type="match status" value="1"/>
</dbReference>
<dbReference type="GO" id="GO:0017111">
    <property type="term" value="F:ribonucleoside triphosphate phosphatase activity"/>
    <property type="evidence" value="ECO:0007669"/>
    <property type="project" value="UniProtKB-EC"/>
</dbReference>
<keyword evidence="25" id="KW-0347">Helicase</keyword>
<dbReference type="GO" id="GO:0004252">
    <property type="term" value="F:serine-type endopeptidase activity"/>
    <property type="evidence" value="ECO:0007669"/>
    <property type="project" value="InterPro"/>
</dbReference>
<keyword evidence="35" id="KW-1182">Viral ion channel</keyword>
<dbReference type="GO" id="GO:0039520">
    <property type="term" value="P:symbiont-mediated activation of host autophagy"/>
    <property type="evidence" value="ECO:0007669"/>
    <property type="project" value="UniProtKB-KW"/>
</dbReference>
<evidence type="ECO:0000256" key="24">
    <source>
        <dbReference type="ARBA" id="ARBA00022804"/>
    </source>
</evidence>
<evidence type="ECO:0000256" key="3">
    <source>
        <dbReference type="ARBA" id="ARBA00004182"/>
    </source>
</evidence>
<dbReference type="Gene3D" id="2.40.10.10">
    <property type="entry name" value="Trypsin-like serine proteases"/>
    <property type="match status" value="1"/>
</dbReference>
<evidence type="ECO:0000256" key="36">
    <source>
        <dbReference type="ARBA" id="ARBA00023050"/>
    </source>
</evidence>
<dbReference type="GO" id="GO:0005524">
    <property type="term" value="F:ATP binding"/>
    <property type="evidence" value="ECO:0007669"/>
    <property type="project" value="UniProtKB-KW"/>
</dbReference>
<evidence type="ECO:0000256" key="46">
    <source>
        <dbReference type="ARBA" id="ARBA00047631"/>
    </source>
</evidence>
<evidence type="ECO:0000256" key="16">
    <source>
        <dbReference type="ARBA" id="ARBA00022632"/>
    </source>
</evidence>
<keyword evidence="43" id="KW-0899">Viral immunoevasion</keyword>
<dbReference type="PROSITE" id="PS51693">
    <property type="entry name" value="HCV_NS2_PRO"/>
    <property type="match status" value="1"/>
</dbReference>
<dbReference type="InterPro" id="IPR014001">
    <property type="entry name" value="Helicase_ATP-bd"/>
</dbReference>
<keyword evidence="41" id="KW-1035">Host cytoplasm</keyword>
<dbReference type="EMBL" id="KC815311">
    <property type="protein sequence ID" value="AGJ71780.1"/>
    <property type="molecule type" value="Genomic_RNA"/>
</dbReference>
<dbReference type="CDD" id="cd23203">
    <property type="entry name" value="Pegivirus_RdRp"/>
    <property type="match status" value="1"/>
</dbReference>
<feature type="transmembrane region" description="Helical" evidence="49">
    <location>
        <begin position="2091"/>
        <end position="2120"/>
    </location>
</feature>
<sequence>MAVYNSLVVRATVAAPVALWCLWSGIGFVCGASTTPTTVTPSPTPCSGFWDCIHRGFHGFGVALRDNLQYGGRLGLGIANPTLSPDLDWGKRPFDASGERLHGQFSGFAERVAELGRNISTTLRAGWKRTMLRAGAGFMKAAGVDFGSEVARQAAASMARRRRSLIASAPSVAPQPSTSFPLFTVCVLGFVALLLGVATGMGCRLRLLALLLLCSCAVPAESLPTSSRACWVPEHRALAFSNCCNETDIFWCTPWLCWTLPGCAVCTAEHGCWTMVGSGVSIVPSSKVGQVRRSSMDFFGVLGWVGVMAEGTGLGEYYSAAIVAGAFLMGHTAPSDIICNVSCSQAGTTWWYQAAPTVSAIIELLYSLPHAIFSLIESMPWVFGSLLLFHLGCGRWVQVVLLVFAVPGVLADCPHSNETFTNEEGQVDSWPFRSCTDKDFASNGTTCDCPFGVIIRHFNNDTDPYLDIPAICPESFPYTNFSWLCGWGSWWWVAHGVERPYSHPYMPPSPFSAICYILTNRTVLYNATIYPNTYAGVGRYPNYTASVLGPAPVTSCMLDRRPAMCGDCFGGCFYRDGSHSRPFGVCGGGVRDGPWHFAPLAVIYGNPNAPWWVPTRGTAELFATKYLHGYGCGLVNGLLNCWSCELGFSSDHRYNLTTGVWWPLPGEPTEVCINPQYRRSRLPPGPSWLELIQHTVDKVVGRTKCNPRKGWYPVCRDSAWYPPDGGLVVLVGDTQLTDSSPLLLKHFLGLYVALVVFMATAGARVVPTLLVLFGLFWFGYADCYPPCEWAYCSQYVCATSGGCFVGVGEGLCAGAGHLAPCGSGSSLPGSAVDALPVAYLAHYIGALFGVPSGSWLWFLVQAFSVQDWYYPADFICGNFTLVGAELEYDTNWLGFIAAFVVRPTALALVAIVIAGCAGLPLRTHFPYRAFAVAFHLASVSLIESGVVFGLAWWAADWFARAGADAALSRAVLASPVVGWAIRLPSWPEVILGVVCVALYMRVVGQARLAALVAYKLSRGLAGAALVVLLVCRGPERGALGYQLCLPEWDASIDLDDVWWYAAAFFTFCCISISLLTRRGVVFKLRVYARWCRLYCWLQLVVGHTPAGDYFRWRGASSLLWLAAGVLWPAEVAVVSMIIVCFAAVLDVFDALLERLLTASPSLRPLVNLANTLHSCLSDPELAAFLRARWHRGELLYDHAGQVAASLRERVVALDGCLEPLTLTGEALQEVYDDTFALTCGRWCGGNPVVARCGRSVLVGSAASVASLPPGYTLTAPLMVLRREMGFWKTLRISLTGRGDFPDSGQVVLLGTALSSSMACGVGGVLYATFHGTRGRALSTPHGPRNPYWTSPSEDVACYPLIPPLTSLTACDCASTSRWVITKHGTLVHGLASGEDRVRLDCPTRVSDLKGASGSPVLCDKGHAVGMLVGVLAKSGLAETARFVKPWTHSPGDAAKLTAPEFPSVPASGYKEVPYFAPTGSGKSTKFPAKLAQDGHNVLVLNPSVVTTKAMGPYMKKLVGKTPNIFAGTGASAMQIKTGSKITYCTYGRFLVNPQGFLDQKAVVVCDECHATDGTSILGIGVARALAEKAGVRLLVFATATPPGTQFTPHASITEETLDGDGDIPFYGVSLKASTYLKGRHVIFCHSKAECVRVAESLAGAGVKAVTYWRGTRHDVLTDDADLTVVATDAISTGYTGNFATCTDCCSVVEETVDVDLNPTFTINLITKAADAALRMQRRGRCGRGAPGTYYAVQKGAPPSGVCSTATAWAAAEAGFMWYGMPAADISRYLQTFQDCPYTSRLAGSPGDAVRVMECLKPLMHCAEVTQEALRETTWPMLTGIQKHVCYEADAAPPSDDIRWQGVNGTHATPLLYRLGQVDNAVTSHPLALKMAAALGDTSYHDTTIGPLLLAGAAVAAAAAIADSTGCLVVTAVWEVGSGGSPLWPGSKTADERGDVQGGEAPPGAQPPKVTPGEVKAAKDTAEVISEVATSLDYSFLSTLWGAASTGASKVYTAGAATAHSWADWWRAAGSPVAMSVPAGSRAAVALEFLEVHITALLAGGMAIASASSSPVFATLAALLSGASVTLPSKVAWALTLAGSAAAGLCGGARAGLAVGAGFYVGSHLAGLSVVDTAINLAAGYEACVSTCAFVLDLFDGKATMAHFLPCLAGVLAPGAACAGVAFALILRASATGDSSTWMNRLLSMLPRSSVLPDGFFAEKRSVQLGEAVRRFSLVERVRALCDATEQAEFTYTSCGWVGRLLEFAACVVRSAVDFVSARLPAVLPPCPVVSCQPGYAGPWTGAGTAITTCPCGRSVTLTVPPGGAPVQHAQLGCRAWFRRLSFPINTTTSYTGTLAPDLSGANDVSLMVGNGNIVRLRRTVGHEWAIVSTSLACLTRDLVMRAACRGPVESGGRLVSRHVGPMLAARFVEGQHIQYESALRKLPIPFGKITYPNMPYQPCLLPEIVTEEREDVIGPCAEAVETALQVADEATEVADAVVKQASAVMSSALEARRKAEYEAWLVREKALGRVSDASSAEGESSSADGGQGSRVKFMSTDECIGQGSADDPILDRGATHLALEDTSPAEQGLAVDSDGGPLLRTVTRRAPRDSSREAEGALMVGVPEVPGRSRVYALALHGVKLLDSKVRRFARISRAPSTPTLEEAAQVLTPSSPAVADGSPTPLSEQGLLEGFAQPDAPAEVGDVVDAASAAVTAVAGVAEIAVAGAAGVLKAGAEAARAAAHVAARTAIGVWQNPTLRSMVEEHPMEDISTRYVHISHSCGGKEKVDTVTTSGRETVLEALHRAGLAGDHQHTVSLGRLGLASDVCIRDVAESKDVYLTARCSSAAKTVLKQLVHKCCGQDTSLRRYFGASIPVSLLCSLHPYGSKGVWYDGPKELIGTELLSEVGPTLTLVHEELCGPSYVWSGRAIAVDEPKRPPISRPLTAQLGAKADKVYITNPQDITKRIAKVTIDQTVAEVDQCFRDAYNCAIAKAKRVTQPGWTYDEAVAKLRPGSAKGHVAKVTVADMKSGAGRPFVEQVINDLAAGTLEHPFMLRPKAEVFPQTKETHKPPRLIVYPSLEFRVAEKMILGDPSLVAKAVMGASYGFQYPPHKRAEVLVNMWNSKRVPTAYTVDGTCFDSTVTPEDIAREGEIFAAASTNPELVRRLHELYAGSPMMDPSGNIVGYRRCRASGTLTTSAGNSITCYLKVSAACRKAGLINPSYLIHGDDVVIVCEKTECDQSQALGAALRSYGYECEPTRHADLTTAESCSSSLDTVRTVRGLKHVLRCDMRRGLGRTVAECGDPVGTAWGYTINYPTHPIVMYVLLPLLLQTALNNGDGIHQPVTIDVRGNSVTLPLDTIGRAVRGLHGRDILAVTGHSATVLQETYDTLQFFGMRGLGHWRRSRRKVKLRLLRAGKAWAKLARELLWDPGDLAPPDLTPGEVLIPPDLWQHSWEGTHYQPEVRGTRRRWWPLGWSMALSLLFVL</sequence>
<feature type="transmembrane region" description="Helical" evidence="49">
    <location>
        <begin position="1012"/>
        <end position="1030"/>
    </location>
</feature>
<dbReference type="GO" id="GO:0052170">
    <property type="term" value="P:symbiont-mediated suppression of host innate immune response"/>
    <property type="evidence" value="ECO:0007669"/>
    <property type="project" value="UniProtKB-KW"/>
</dbReference>
<evidence type="ECO:0000256" key="21">
    <source>
        <dbReference type="ARBA" id="ARBA00022723"/>
    </source>
</evidence>
<evidence type="ECO:0000256" key="17">
    <source>
        <dbReference type="ARBA" id="ARBA00022670"/>
    </source>
</evidence>
<dbReference type="GO" id="GO:0039654">
    <property type="term" value="P:fusion of virus membrane with host endosome membrane"/>
    <property type="evidence" value="ECO:0007669"/>
    <property type="project" value="UniProtKB-KW"/>
</dbReference>
<keyword evidence="34 49" id="KW-1133">Transmembrane helix</keyword>
<dbReference type="Pfam" id="PF07652">
    <property type="entry name" value="Flavi_DEAD"/>
    <property type="match status" value="1"/>
</dbReference>
<dbReference type="Pfam" id="PF01001">
    <property type="entry name" value="HCV_NS4b"/>
    <property type="match status" value="1"/>
</dbReference>
<dbReference type="InterPro" id="IPR002518">
    <property type="entry name" value="HCV_NS2"/>
</dbReference>
<evidence type="ECO:0000256" key="13">
    <source>
        <dbReference type="ARBA" id="ARBA00022562"/>
    </source>
</evidence>
<dbReference type="InterPro" id="IPR043502">
    <property type="entry name" value="DNA/RNA_pol_sf"/>
</dbReference>
<keyword evidence="17" id="KW-0645">Protease</keyword>
<dbReference type="InterPro" id="IPR038170">
    <property type="entry name" value="NS5A_1a_sf"/>
</dbReference>
<keyword evidence="30" id="KW-0946">Virion</keyword>
<evidence type="ECO:0000256" key="31">
    <source>
        <dbReference type="ARBA" id="ARBA00022870"/>
    </source>
</evidence>
<feature type="transmembrane region" description="Helical" evidence="49">
    <location>
        <begin position="2055"/>
        <end position="2079"/>
    </location>
</feature>
<feature type="region of interest" description="Disordered" evidence="48">
    <location>
        <begin position="2585"/>
        <end position="2615"/>
    </location>
</feature>
<protein>
    <recommendedName>
        <fullName evidence="6">Genome polyprotein</fullName>
    </recommendedName>
</protein>
<proteinExistence type="predicted"/>
<dbReference type="Pfam" id="PF01538">
    <property type="entry name" value="HCV_NS2"/>
    <property type="match status" value="1"/>
</dbReference>
<dbReference type="SMART" id="SM00487">
    <property type="entry name" value="DEXDc"/>
    <property type="match status" value="1"/>
</dbReference>
<keyword evidence="40" id="KW-1038">Host endoplasmic reticulum</keyword>
<evidence type="ECO:0000256" key="35">
    <source>
        <dbReference type="ARBA" id="ARBA00023039"/>
    </source>
</evidence>
<feature type="transmembrane region" description="Helical" evidence="49">
    <location>
        <begin position="840"/>
        <end position="860"/>
    </location>
</feature>
<evidence type="ECO:0000256" key="30">
    <source>
        <dbReference type="ARBA" id="ARBA00022844"/>
    </source>
</evidence>
<dbReference type="Proteomes" id="UP000107074">
    <property type="component" value="Segment"/>
</dbReference>
<dbReference type="InterPro" id="IPR043128">
    <property type="entry name" value="Rev_trsase/Diguanyl_cyclase"/>
</dbReference>
<evidence type="ECO:0000259" key="52">
    <source>
        <dbReference type="PROSITE" id="PS51693"/>
    </source>
</evidence>
<keyword evidence="37" id="KW-0406">Ion transport</keyword>
<keyword evidence="55" id="KW-1185">Reference proteome</keyword>
<feature type="domain" description="Peptidase S29" evidence="53">
    <location>
        <begin position="1274"/>
        <end position="1455"/>
    </location>
</feature>
<evidence type="ECO:0000256" key="43">
    <source>
        <dbReference type="ARBA" id="ARBA00023280"/>
    </source>
</evidence>
<feature type="domain" description="RdRp catalytic" evidence="50">
    <location>
        <begin position="3126"/>
        <end position="3240"/>
    </location>
</feature>
<evidence type="ECO:0000256" key="12">
    <source>
        <dbReference type="ARBA" id="ARBA00022561"/>
    </source>
</evidence>
<evidence type="ECO:0000256" key="15">
    <source>
        <dbReference type="ARBA" id="ARBA00022595"/>
    </source>
</evidence>
<evidence type="ECO:0000256" key="11">
    <source>
        <dbReference type="ARBA" id="ARBA00022510"/>
    </source>
</evidence>
<evidence type="ECO:0000256" key="38">
    <source>
        <dbReference type="ARBA" id="ARBA00023136"/>
    </source>
</evidence>
<evidence type="ECO:0000256" key="45">
    <source>
        <dbReference type="ARBA" id="ARBA00023303"/>
    </source>
</evidence>
<dbReference type="GO" id="GO:0008270">
    <property type="term" value="F:zinc ion binding"/>
    <property type="evidence" value="ECO:0007669"/>
    <property type="project" value="InterPro"/>
</dbReference>
<evidence type="ECO:0000256" key="39">
    <source>
        <dbReference type="ARBA" id="ARBA00023180"/>
    </source>
</evidence>
<dbReference type="PROSITE" id="PS51192">
    <property type="entry name" value="HELICASE_ATP_BIND_1"/>
    <property type="match status" value="1"/>
</dbReference>
<evidence type="ECO:0000256" key="44">
    <source>
        <dbReference type="ARBA" id="ARBA00023296"/>
    </source>
</evidence>
<dbReference type="PROSITE" id="PS50507">
    <property type="entry name" value="RDRP_SSRNA_POS"/>
    <property type="match status" value="1"/>
</dbReference>
<evidence type="ECO:0000256" key="42">
    <source>
        <dbReference type="ARBA" id="ARBA00023258"/>
    </source>
</evidence>
<dbReference type="GO" id="GO:0039502">
    <property type="term" value="P:symbiont-mediated suppression of host type I interferon-mediated signaling pathway"/>
    <property type="evidence" value="ECO:0007669"/>
    <property type="project" value="UniProtKB-KW"/>
</dbReference>
<feature type="transmembrane region" description="Helical" evidence="49">
    <location>
        <begin position="929"/>
        <end position="954"/>
    </location>
</feature>
<evidence type="ECO:0000256" key="8">
    <source>
        <dbReference type="ARBA" id="ARBA00022482"/>
    </source>
</evidence>
<evidence type="ECO:0000256" key="7">
    <source>
        <dbReference type="ARBA" id="ARBA00022448"/>
    </source>
</evidence>
<evidence type="ECO:0000256" key="32">
    <source>
        <dbReference type="ARBA" id="ARBA00022884"/>
    </source>
</evidence>
<dbReference type="SUPFAM" id="SSF50494">
    <property type="entry name" value="Trypsin-like serine proteases"/>
    <property type="match status" value="1"/>
</dbReference>
<keyword evidence="39" id="KW-0325">Glycoprotein</keyword>
<evidence type="ECO:0000256" key="48">
    <source>
        <dbReference type="SAM" id="MobiDB-lite"/>
    </source>
</evidence>
<dbReference type="GO" id="GO:0003723">
    <property type="term" value="F:RNA binding"/>
    <property type="evidence" value="ECO:0007669"/>
    <property type="project" value="UniProtKB-KW"/>
</dbReference>
<feature type="domain" description="Peptidase C18" evidence="52">
    <location>
        <begin position="1149"/>
        <end position="1274"/>
    </location>
</feature>
<dbReference type="Gene3D" id="2.40.10.120">
    <property type="match status" value="1"/>
</dbReference>
<evidence type="ECO:0000256" key="2">
    <source>
        <dbReference type="ARBA" id="ARBA00004153"/>
    </source>
</evidence>
<dbReference type="InterPro" id="IPR027417">
    <property type="entry name" value="P-loop_NTPase"/>
</dbReference>
<dbReference type="InterPro" id="IPR043504">
    <property type="entry name" value="Peptidase_S1_PA_chymotrypsin"/>
</dbReference>
<dbReference type="InterPro" id="IPR001490">
    <property type="entry name" value="HCV_NS4b"/>
</dbReference>
<keyword evidence="14" id="KW-0945">Host-virus interaction</keyword>
<keyword evidence="20" id="KW-0548">Nucleotidyltransferase</keyword>
<evidence type="ECO:0000256" key="33">
    <source>
        <dbReference type="ARBA" id="ARBA00022953"/>
    </source>
</evidence>
<evidence type="ECO:0000256" key="47">
    <source>
        <dbReference type="ARBA" id="ARBA00047984"/>
    </source>
</evidence>
<evidence type="ECO:0000256" key="37">
    <source>
        <dbReference type="ARBA" id="ARBA00023065"/>
    </source>
</evidence>
<name>M9V357_9FLAV</name>
<dbReference type="GO" id="GO:0055036">
    <property type="term" value="C:virion membrane"/>
    <property type="evidence" value="ECO:0007669"/>
    <property type="project" value="UniProtKB-SubCell"/>
</dbReference>
<reference evidence="54 55" key="1">
    <citation type="journal article" date="2013" name="MBio">
        <title>Identification of rodent homologs of hepatitis C virus and pegiviruses.</title>
        <authorList>
            <person name="Kapoor A."/>
            <person name="Simmonds P."/>
            <person name="Scheel T.K."/>
            <person name="Hjelle B."/>
            <person name="Cullen J.M."/>
            <person name="Burbelo P.D."/>
            <person name="Chauhan L.V."/>
            <person name="Duraisamy R."/>
            <person name="Sanchez Leon M."/>
            <person name="Jain K."/>
            <person name="Vandegrift K.J."/>
            <person name="Calisher C.H."/>
            <person name="Rice C.M."/>
            <person name="Lipkin W.I."/>
        </authorList>
    </citation>
    <scope>NUCLEOTIDE SEQUENCE [LARGE SCALE GENOMIC DNA]</scope>
    <source>
        <strain evidence="54">CC61</strain>
    </source>
</reference>
<evidence type="ECO:0000256" key="49">
    <source>
        <dbReference type="SAM" id="Phobius"/>
    </source>
</evidence>
<evidence type="ECO:0000256" key="34">
    <source>
        <dbReference type="ARBA" id="ARBA00022989"/>
    </source>
</evidence>
<feature type="transmembrane region" description="Helical" evidence="49">
    <location>
        <begin position="2132"/>
        <end position="2151"/>
    </location>
</feature>
<evidence type="ECO:0000256" key="1">
    <source>
        <dbReference type="ARBA" id="ARBA00004147"/>
    </source>
</evidence>
<feature type="transmembrane region" description="Helical" evidence="49">
    <location>
        <begin position="1118"/>
        <end position="1145"/>
    </location>
</feature>
<dbReference type="InterPro" id="IPR007094">
    <property type="entry name" value="RNA-dir_pol_PSvirus"/>
</dbReference>
<keyword evidence="33" id="KW-0693">Viral RNA replication</keyword>
<evidence type="ECO:0000313" key="54">
    <source>
        <dbReference type="EMBL" id="AGJ71780.1"/>
    </source>
</evidence>
<dbReference type="SUPFAM" id="SSF56672">
    <property type="entry name" value="DNA/RNA polymerases"/>
    <property type="match status" value="1"/>
</dbReference>
<dbReference type="Pfam" id="PF00998">
    <property type="entry name" value="RdRP_3"/>
    <property type="match status" value="1"/>
</dbReference>
<evidence type="ECO:0000256" key="41">
    <source>
        <dbReference type="ARBA" id="ARBA00023200"/>
    </source>
</evidence>
<dbReference type="GO" id="GO:0034220">
    <property type="term" value="P:monoatomic ion transmembrane transport"/>
    <property type="evidence" value="ECO:0007669"/>
    <property type="project" value="UniProtKB-KW"/>
</dbReference>
<evidence type="ECO:0000256" key="23">
    <source>
        <dbReference type="ARBA" id="ARBA00022801"/>
    </source>
</evidence>
<comment type="catalytic activity">
    <reaction evidence="46">
        <text>a ribonucleoside 5'-triphosphate + H2O = a ribonucleoside 5'-diphosphate + phosphate + H(+)</text>
        <dbReference type="Rhea" id="RHEA:23680"/>
        <dbReference type="ChEBI" id="CHEBI:15377"/>
        <dbReference type="ChEBI" id="CHEBI:15378"/>
        <dbReference type="ChEBI" id="CHEBI:43474"/>
        <dbReference type="ChEBI" id="CHEBI:57930"/>
        <dbReference type="ChEBI" id="CHEBI:61557"/>
        <dbReference type="EC" id="3.6.1.15"/>
    </reaction>
</comment>
<dbReference type="Gene3D" id="1.10.820.10">
    <property type="entry name" value="RNA Helicase Chain A , domain 3"/>
    <property type="match status" value="1"/>
</dbReference>
<feature type="transmembrane region" description="Helical" evidence="49">
    <location>
        <begin position="1057"/>
        <end position="1075"/>
    </location>
</feature>
<evidence type="ECO:0000256" key="20">
    <source>
        <dbReference type="ARBA" id="ARBA00022695"/>
    </source>
</evidence>
<evidence type="ECO:0000259" key="50">
    <source>
        <dbReference type="PROSITE" id="PS50507"/>
    </source>
</evidence>
<keyword evidence="28" id="KW-1114">Inhibition of host interferon signaling pathway by virus</keyword>
<dbReference type="GO" id="GO:0004197">
    <property type="term" value="F:cysteine-type endopeptidase activity"/>
    <property type="evidence" value="ECO:0007669"/>
    <property type="project" value="InterPro"/>
</dbReference>
<organism evidence="54 55">
    <name type="scientific">Pegivirus neotomae</name>
    <dbReference type="NCBI Taxonomy" id="3052609"/>
    <lineage>
        <taxon>Viruses</taxon>
        <taxon>Riboviria</taxon>
        <taxon>Orthornavirae</taxon>
        <taxon>Kitrinoviricota</taxon>
        <taxon>Flasuviricetes</taxon>
        <taxon>Amarillovirales</taxon>
        <taxon>Flaviviridae</taxon>
        <taxon>Pegivirus</taxon>
    </lineage>
</organism>
<dbReference type="GO" id="GO:0019062">
    <property type="term" value="P:virion attachment to host cell"/>
    <property type="evidence" value="ECO:0007669"/>
    <property type="project" value="UniProtKB-KW"/>
</dbReference>
<evidence type="ECO:0000256" key="14">
    <source>
        <dbReference type="ARBA" id="ARBA00022581"/>
    </source>
</evidence>
<dbReference type="SUPFAM" id="SSF52540">
    <property type="entry name" value="P-loop containing nucleoside triphosphate hydrolases"/>
    <property type="match status" value="2"/>
</dbReference>
<keyword evidence="23" id="KW-0378">Hydrolase</keyword>
<comment type="subcellular location">
    <subcellularLocation>
        <location evidence="4">Host cytoplasm</location>
    </subcellularLocation>
    <subcellularLocation>
        <location evidence="2">Host endoplasmic reticulum membrane</location>
        <topology evidence="2">Multi-pass membrane protein</topology>
    </subcellularLocation>
    <subcellularLocation>
        <location evidence="5">Host endoplasmic reticulum membrane</location>
        <topology evidence="5">Peripheral membrane protein</topology>
    </subcellularLocation>
    <subcellularLocation>
        <location evidence="1">Host nucleus</location>
    </subcellularLocation>
    <subcellularLocation>
        <location evidence="3">Virion membrane</location>
    </subcellularLocation>
</comment>
<keyword evidence="36" id="KW-1072">Activation of host autophagy by virus</keyword>
<evidence type="ECO:0000256" key="27">
    <source>
        <dbReference type="ARBA" id="ARBA00022825"/>
    </source>
</evidence>
<keyword evidence="32" id="KW-0694">RNA-binding</keyword>
<keyword evidence="29" id="KW-0067">ATP-binding</keyword>
<evidence type="ECO:0000259" key="53">
    <source>
        <dbReference type="PROSITE" id="PS51822"/>
    </source>
</evidence>
<feature type="compositionally biased region" description="Basic and acidic residues" evidence="48">
    <location>
        <begin position="2606"/>
        <end position="2615"/>
    </location>
</feature>
<dbReference type="InterPro" id="IPR002166">
    <property type="entry name" value="RNA_pol_HCV"/>
</dbReference>
<evidence type="ECO:0000256" key="10">
    <source>
        <dbReference type="ARBA" id="ARBA00022506"/>
    </source>
</evidence>
<dbReference type="InterPro" id="IPR009003">
    <property type="entry name" value="Peptidase_S1_PA"/>
</dbReference>
<keyword evidence="44" id="KW-1160">Virus entry into host cell</keyword>
<evidence type="ECO:0000256" key="19">
    <source>
        <dbReference type="ARBA" id="ARBA00022692"/>
    </source>
</evidence>
<feature type="domain" description="Helicase ATP-binding" evidence="51">
    <location>
        <begin position="1463"/>
        <end position="1619"/>
    </location>
</feature>
<evidence type="ECO:0000256" key="28">
    <source>
        <dbReference type="ARBA" id="ARBA00022830"/>
    </source>
</evidence>
<evidence type="ECO:0000256" key="26">
    <source>
        <dbReference type="ARBA" id="ARBA00022807"/>
    </source>
</evidence>
<evidence type="ECO:0000256" key="4">
    <source>
        <dbReference type="ARBA" id="ARBA00004192"/>
    </source>
</evidence>
<accession>M9V357</accession>
<dbReference type="InterPro" id="IPR004109">
    <property type="entry name" value="HepC_NS3_protease"/>
</dbReference>
<feature type="compositionally biased region" description="Low complexity" evidence="48">
    <location>
        <begin position="2531"/>
        <end position="2544"/>
    </location>
</feature>
<keyword evidence="8" id="KW-1113">Inhibition of host RLR pathway by virus</keyword>
<keyword evidence="7" id="KW-0813">Transport</keyword>
<dbReference type="GO" id="GO:0046718">
    <property type="term" value="P:symbiont entry into host cell"/>
    <property type="evidence" value="ECO:0007669"/>
    <property type="project" value="UniProtKB-KW"/>
</dbReference>
<evidence type="ECO:0000256" key="9">
    <source>
        <dbReference type="ARBA" id="ARBA00022484"/>
    </source>
</evidence>
<feature type="transmembrane region" description="Helical" evidence="49">
    <location>
        <begin position="892"/>
        <end position="917"/>
    </location>
</feature>
<keyword evidence="18" id="KW-0808">Transferase</keyword>
<evidence type="ECO:0000259" key="51">
    <source>
        <dbReference type="PROSITE" id="PS51192"/>
    </source>
</evidence>